<sequence length="60" mass="6614">MSKLLTILLLAFCIYTFVTISTQAKAEIMQSTINIPVKITQAIANVMASIDEARLTQINN</sequence>
<protein>
    <submittedName>
        <fullName evidence="1">Uncharacterized protein</fullName>
    </submittedName>
</protein>
<name>A0A6M3LGE6_9ZZZZ</name>
<proteinExistence type="predicted"/>
<dbReference type="AlphaFoldDB" id="A0A6M3LGE6"/>
<dbReference type="EMBL" id="MT143217">
    <property type="protein sequence ID" value="QJA94266.1"/>
    <property type="molecule type" value="Genomic_DNA"/>
</dbReference>
<evidence type="ECO:0000313" key="1">
    <source>
        <dbReference type="EMBL" id="QJA94266.1"/>
    </source>
</evidence>
<organism evidence="1">
    <name type="scientific">viral metagenome</name>
    <dbReference type="NCBI Taxonomy" id="1070528"/>
    <lineage>
        <taxon>unclassified sequences</taxon>
        <taxon>metagenomes</taxon>
        <taxon>organismal metagenomes</taxon>
    </lineage>
</organism>
<accession>A0A6M3LGE6</accession>
<gene>
    <name evidence="1" type="ORF">MM415B03909_0006</name>
</gene>
<reference evidence="1" key="1">
    <citation type="submission" date="2020-03" db="EMBL/GenBank/DDBJ databases">
        <title>The deep terrestrial virosphere.</title>
        <authorList>
            <person name="Holmfeldt K."/>
            <person name="Nilsson E."/>
            <person name="Simone D."/>
            <person name="Lopez-Fernandez M."/>
            <person name="Wu X."/>
            <person name="de Brujin I."/>
            <person name="Lundin D."/>
            <person name="Andersson A."/>
            <person name="Bertilsson S."/>
            <person name="Dopson M."/>
        </authorList>
    </citation>
    <scope>NUCLEOTIDE SEQUENCE</scope>
    <source>
        <strain evidence="1">MM415B03909</strain>
    </source>
</reference>